<gene>
    <name evidence="2" type="ORF">INP59_14420</name>
</gene>
<accession>A0A7M2XHN7</accession>
<dbReference type="InterPro" id="IPR033390">
    <property type="entry name" value="Rv2179c-like"/>
</dbReference>
<dbReference type="InterPro" id="IPR036397">
    <property type="entry name" value="RNaseH_sf"/>
</dbReference>
<name>A0A7M2XHN7_9NOCA</name>
<proteinExistence type="predicted"/>
<protein>
    <submittedName>
        <fullName evidence="2">3'-5' exoribonuclease</fullName>
    </submittedName>
</protein>
<dbReference type="Proteomes" id="UP000593818">
    <property type="component" value="Chromosome"/>
</dbReference>
<dbReference type="EMBL" id="CP063450">
    <property type="protein sequence ID" value="QOV97169.1"/>
    <property type="molecule type" value="Genomic_DNA"/>
</dbReference>
<evidence type="ECO:0000313" key="2">
    <source>
        <dbReference type="EMBL" id="QOV97169.1"/>
    </source>
</evidence>
<dbReference type="RefSeq" id="WP_193902220.1">
    <property type="nucleotide sequence ID" value="NZ_CP063450.1"/>
</dbReference>
<feature type="domain" description="3'-5' exoribonuclease Rv2179c-like" evidence="1">
    <location>
        <begin position="2"/>
        <end position="184"/>
    </location>
</feature>
<evidence type="ECO:0000259" key="1">
    <source>
        <dbReference type="Pfam" id="PF16473"/>
    </source>
</evidence>
<sequence length="198" mass="22581">MRYWYDTEFLEDGRTIELISIGIVAEDGREYYAVNSDMPVDRITKDNWLLNNVWPHLPLRGYKSGLEYIGGGEHAVRTQQAGTLDTTSTLVKPKWVIANEVREFLLAVATPDVQPELWADYGAYDHVALAQLWGPMIRLPKGLPMFTRDFQQIWRDRGAPDLPDQTDGQHDALADARHLKVSFEYLISHHDPGSLHPV</sequence>
<organism evidence="2 3">
    <name type="scientific">Rhodococcus pyridinivorans</name>
    <dbReference type="NCBI Taxonomy" id="103816"/>
    <lineage>
        <taxon>Bacteria</taxon>
        <taxon>Bacillati</taxon>
        <taxon>Actinomycetota</taxon>
        <taxon>Actinomycetes</taxon>
        <taxon>Mycobacteriales</taxon>
        <taxon>Nocardiaceae</taxon>
        <taxon>Rhodococcus</taxon>
    </lineage>
</organism>
<dbReference type="GO" id="GO:0003676">
    <property type="term" value="F:nucleic acid binding"/>
    <property type="evidence" value="ECO:0007669"/>
    <property type="project" value="InterPro"/>
</dbReference>
<dbReference type="Pfam" id="PF16473">
    <property type="entry name" value="Rv2179c-like"/>
    <property type="match status" value="1"/>
</dbReference>
<reference evidence="2 3" key="1">
    <citation type="submission" date="2020-10" db="EMBL/GenBank/DDBJ databases">
        <title>Whole genome sequence of oil-degrading bacteria Rhodococcus pyridinivorans strain 5Ap.</title>
        <authorList>
            <person name="Akhremchuk A.E."/>
            <person name="Valentovich L.N."/>
            <person name="Charniauskaya M.I."/>
            <person name="Bukliarevich H.A."/>
            <person name="Titok M.A."/>
        </authorList>
    </citation>
    <scope>NUCLEOTIDE SEQUENCE [LARGE SCALE GENOMIC DNA]</scope>
    <source>
        <strain evidence="2 3">5Ap</strain>
    </source>
</reference>
<dbReference type="AlphaFoldDB" id="A0A7M2XHN7"/>
<dbReference type="Gene3D" id="3.30.420.10">
    <property type="entry name" value="Ribonuclease H-like superfamily/Ribonuclease H"/>
    <property type="match status" value="1"/>
</dbReference>
<evidence type="ECO:0000313" key="3">
    <source>
        <dbReference type="Proteomes" id="UP000593818"/>
    </source>
</evidence>
<keyword evidence="3" id="KW-1185">Reference proteome</keyword>